<organism evidence="2 3">
    <name type="scientific">Rhizodiscina lignyota</name>
    <dbReference type="NCBI Taxonomy" id="1504668"/>
    <lineage>
        <taxon>Eukaryota</taxon>
        <taxon>Fungi</taxon>
        <taxon>Dikarya</taxon>
        <taxon>Ascomycota</taxon>
        <taxon>Pezizomycotina</taxon>
        <taxon>Dothideomycetes</taxon>
        <taxon>Pleosporomycetidae</taxon>
        <taxon>Aulographales</taxon>
        <taxon>Rhizodiscinaceae</taxon>
        <taxon>Rhizodiscina</taxon>
    </lineage>
</organism>
<feature type="chain" id="PRO_5040421814" evidence="1">
    <location>
        <begin position="19"/>
        <end position="237"/>
    </location>
</feature>
<evidence type="ECO:0000313" key="2">
    <source>
        <dbReference type="EMBL" id="KAF2098717.1"/>
    </source>
</evidence>
<feature type="signal peptide" evidence="1">
    <location>
        <begin position="1"/>
        <end position="18"/>
    </location>
</feature>
<dbReference type="OrthoDB" id="3497702at2759"/>
<evidence type="ECO:0000313" key="3">
    <source>
        <dbReference type="Proteomes" id="UP000799772"/>
    </source>
</evidence>
<dbReference type="EMBL" id="ML978126">
    <property type="protein sequence ID" value="KAF2098717.1"/>
    <property type="molecule type" value="Genomic_DNA"/>
</dbReference>
<keyword evidence="3" id="KW-1185">Reference proteome</keyword>
<keyword evidence="1" id="KW-0732">Signal</keyword>
<reference evidence="2" key="1">
    <citation type="journal article" date="2020" name="Stud. Mycol.">
        <title>101 Dothideomycetes genomes: a test case for predicting lifestyles and emergence of pathogens.</title>
        <authorList>
            <person name="Haridas S."/>
            <person name="Albert R."/>
            <person name="Binder M."/>
            <person name="Bloem J."/>
            <person name="Labutti K."/>
            <person name="Salamov A."/>
            <person name="Andreopoulos B."/>
            <person name="Baker S."/>
            <person name="Barry K."/>
            <person name="Bills G."/>
            <person name="Bluhm B."/>
            <person name="Cannon C."/>
            <person name="Castanera R."/>
            <person name="Culley D."/>
            <person name="Daum C."/>
            <person name="Ezra D."/>
            <person name="Gonzalez J."/>
            <person name="Henrissat B."/>
            <person name="Kuo A."/>
            <person name="Liang C."/>
            <person name="Lipzen A."/>
            <person name="Lutzoni F."/>
            <person name="Magnuson J."/>
            <person name="Mondo S."/>
            <person name="Nolan M."/>
            <person name="Ohm R."/>
            <person name="Pangilinan J."/>
            <person name="Park H.-J."/>
            <person name="Ramirez L."/>
            <person name="Alfaro M."/>
            <person name="Sun H."/>
            <person name="Tritt A."/>
            <person name="Yoshinaga Y."/>
            <person name="Zwiers L.-H."/>
            <person name="Turgeon B."/>
            <person name="Goodwin S."/>
            <person name="Spatafora J."/>
            <person name="Crous P."/>
            <person name="Grigoriev I."/>
        </authorList>
    </citation>
    <scope>NUCLEOTIDE SEQUENCE</scope>
    <source>
        <strain evidence="2">CBS 133067</strain>
    </source>
</reference>
<sequence length="237" mass="25055">MLSTLALALPLLALTASAAPTRRTASVQVQFANDVTGANGNALIPLDGSLVSLGQAYANTNLEVDGTLFVTSLEFTADFQNVACKVFKNGATVVASIADSEQDFETFSEKPLNWQTGFEISCSASSTPARRAASTVQVQFANDVTGANGNAWIPLDGSPITLGEAYADTNLEVDGTLFVTSLEFTANFQNVVCDVLKGEAINVAHIADPEEDFETFSQKPLNWQTGFTINCTLPDSA</sequence>
<comment type="caution">
    <text evidence="2">The sequence shown here is derived from an EMBL/GenBank/DDBJ whole genome shotgun (WGS) entry which is preliminary data.</text>
</comment>
<dbReference type="AlphaFoldDB" id="A0A9P4IHT4"/>
<accession>A0A9P4IHT4</accession>
<evidence type="ECO:0000256" key="1">
    <source>
        <dbReference type="SAM" id="SignalP"/>
    </source>
</evidence>
<name>A0A9P4IHT4_9PEZI</name>
<proteinExistence type="predicted"/>
<dbReference type="Proteomes" id="UP000799772">
    <property type="component" value="Unassembled WGS sequence"/>
</dbReference>
<gene>
    <name evidence="2" type="ORF">NA57DRAFT_56363</name>
</gene>
<protein>
    <submittedName>
        <fullName evidence="2">Uncharacterized protein</fullName>
    </submittedName>
</protein>